<dbReference type="InterPro" id="IPR013087">
    <property type="entry name" value="Znf_C2H2_type"/>
</dbReference>
<feature type="region of interest" description="Disordered" evidence="1">
    <location>
        <begin position="874"/>
        <end position="901"/>
    </location>
</feature>
<feature type="region of interest" description="Disordered" evidence="1">
    <location>
        <begin position="415"/>
        <end position="446"/>
    </location>
</feature>
<keyword evidence="4" id="KW-1185">Reference proteome</keyword>
<feature type="compositionally biased region" description="Low complexity" evidence="1">
    <location>
        <begin position="962"/>
        <end position="974"/>
    </location>
</feature>
<feature type="compositionally biased region" description="Acidic residues" evidence="1">
    <location>
        <begin position="416"/>
        <end position="427"/>
    </location>
</feature>
<evidence type="ECO:0000259" key="2">
    <source>
        <dbReference type="PROSITE" id="PS00028"/>
    </source>
</evidence>
<name>A0A2C9VEL0_MANES</name>
<reference evidence="4" key="1">
    <citation type="journal article" date="2016" name="Nat. Biotechnol.">
        <title>Sequencing wild and cultivated cassava and related species reveals extensive interspecific hybridization and genetic diversity.</title>
        <authorList>
            <person name="Bredeson J.V."/>
            <person name="Lyons J.B."/>
            <person name="Prochnik S.E."/>
            <person name="Wu G.A."/>
            <person name="Ha C.M."/>
            <person name="Edsinger-Gonzales E."/>
            <person name="Grimwood J."/>
            <person name="Schmutz J."/>
            <person name="Rabbi I.Y."/>
            <person name="Egesi C."/>
            <person name="Nauluvula P."/>
            <person name="Lebot V."/>
            <person name="Ndunguru J."/>
            <person name="Mkamilo G."/>
            <person name="Bart R.S."/>
            <person name="Setter T.L."/>
            <person name="Gleadow R.M."/>
            <person name="Kulakow P."/>
            <person name="Ferguson M.E."/>
            <person name="Rounsley S."/>
            <person name="Rokhsar D.S."/>
        </authorList>
    </citation>
    <scope>NUCLEOTIDE SEQUENCE [LARGE SCALE GENOMIC DNA]</scope>
    <source>
        <strain evidence="4">cv. AM560-2</strain>
    </source>
</reference>
<dbReference type="PANTHER" id="PTHR16897">
    <property type="entry name" value="OS10G0105400 PROTEIN"/>
    <property type="match status" value="1"/>
</dbReference>
<dbReference type="AlphaFoldDB" id="A0A2C9VEL0"/>
<feature type="compositionally biased region" description="Basic and acidic residues" evidence="1">
    <location>
        <begin position="515"/>
        <end position="537"/>
    </location>
</feature>
<evidence type="ECO:0000256" key="1">
    <source>
        <dbReference type="SAM" id="MobiDB-lite"/>
    </source>
</evidence>
<feature type="compositionally biased region" description="Basic and acidic residues" evidence="1">
    <location>
        <begin position="546"/>
        <end position="570"/>
    </location>
</feature>
<dbReference type="Gramene" id="Manes.08G042700.1.v8.1">
    <property type="protein sequence ID" value="Manes.08G042700.1.v8.1.CDS"/>
    <property type="gene ID" value="Manes.08G042700.v8.1"/>
</dbReference>
<sequence length="1266" mass="141220">MPGIAQRNEQFSNASSGVYSLSANGFWSKHRDDVSYNQLQKFWSELSPQARQKLLRIDKQTLFEQARKNMYCSRCNGLLLEGFLQIVMYGKSLQQEGVGGHLSCNRTGASKNQSDGESNMMNGCQDEIQDPSVHPWGGLTAIRDGSLTLLNCYLYSKSLKDLQNVFDSARARERERELLYPDACGGGGRGWISQGMASYGRGHGTRETCALHTARLSCDTLVDFWSALGEETRQSLLRMKEEDFIERLMYRFDSKRFCRDCRRNVIREFKELKELKRMRREPRCTSWFCVADTAFQYEVSDDTIQADWRQTFADTVGSYHHFEWAVGTGEGKSDILEFENVGMNGSVQVHGLDLGGLTACFITLRAWKLDGRCTELSVKAHALRGQQCVHGRLVVGDGFVTITRGESIRRFFEHAEEAEEDEDDDSMDKDGSELDGECSRPQKHAKSPELAREFLLDAATVIFKEQVEKAFREGTARQNAHSIFVCLALKLLEERVHVACKEIITLEKQMKLLEEEEKEKREEEERKERRRTKEREKKLRRKERLKGKERDKEKKCSESNDSLEVSKDETSASVDEDPDNAVSNRDTVSETGDISISRPGFPNIQEQFSNGYATSAMQDGSCGSPDGEVTIVKDGMGSFMIEQSKFSRRRLKFRKEVPLDPSVKWCDGRRLANVSENGAMVSRSESRHYSDNFETPSRGLNGLNRQSRINGQKPNVRNCGLKFNEKFHSLNNRMNDKYDYHSCSCHQNNEYRVKVEPHVSAARIARDCKSVGKAESTVDMSKQFYRGNKYGQIDYMREGCVRPKSKIITANNSSSRDLLHSKKVWEPTESHRKYARSNSDCDVTLKSSNLKAEELEPDRNVNCSVDNCSSEVTGNFGETDHEENHTGKSGNPNKGCQNGQNVEVNQETPYEEVGSCLAKNSGSSGTSDPSICSGSNSDNCSSCLSEGDSNTASSSHGNLECSSTSDSEDTSQQSEGRETSLCQNSFSNSHEVGMESMSGGGEFRGRKLFGLPPDGLRMNALGNLSTKIVQSTDSGIPTVNVGSQHQGIFPPMQNQNLQFPVFQAPSLNYYHQNPVAWPAAPPSGLMPFPHTNHYLYAGPLSYGLNGNSRLCMQYSPVQQLATPIFNPGPVPVYQPVGKPNGLNSEEQLKMRAVQEALNDTKAEKAALAGSHAIEVLPNREGRKVDNSAKLHVNNTSFSLFHFGGPVALSTGCKPDPLPSKDGIVGDISSKVLADEVENDAACNKKEATVEEYNLFAASNGIRFSIF</sequence>
<feature type="region of interest" description="Disordered" evidence="1">
    <location>
        <begin position="682"/>
        <end position="711"/>
    </location>
</feature>
<dbReference type="PROSITE" id="PS00028">
    <property type="entry name" value="ZINC_FINGER_C2H2_1"/>
    <property type="match status" value="1"/>
</dbReference>
<evidence type="ECO:0000313" key="4">
    <source>
        <dbReference type="Proteomes" id="UP000091857"/>
    </source>
</evidence>
<feature type="region of interest" description="Disordered" evidence="1">
    <location>
        <begin position="954"/>
        <end position="984"/>
    </location>
</feature>
<organism evidence="3 4">
    <name type="scientific">Manihot esculenta</name>
    <name type="common">Cassava</name>
    <name type="synonym">Jatropha manihot</name>
    <dbReference type="NCBI Taxonomy" id="3983"/>
    <lineage>
        <taxon>Eukaryota</taxon>
        <taxon>Viridiplantae</taxon>
        <taxon>Streptophyta</taxon>
        <taxon>Embryophyta</taxon>
        <taxon>Tracheophyta</taxon>
        <taxon>Spermatophyta</taxon>
        <taxon>Magnoliopsida</taxon>
        <taxon>eudicotyledons</taxon>
        <taxon>Gunneridae</taxon>
        <taxon>Pentapetalae</taxon>
        <taxon>rosids</taxon>
        <taxon>fabids</taxon>
        <taxon>Malpighiales</taxon>
        <taxon>Euphorbiaceae</taxon>
        <taxon>Crotonoideae</taxon>
        <taxon>Manihoteae</taxon>
        <taxon>Manihot</taxon>
    </lineage>
</organism>
<feature type="compositionally biased region" description="Basic and acidic residues" evidence="1">
    <location>
        <begin position="428"/>
        <end position="446"/>
    </location>
</feature>
<feature type="compositionally biased region" description="Polar residues" evidence="1">
    <location>
        <begin position="581"/>
        <end position="594"/>
    </location>
</feature>
<dbReference type="OrthoDB" id="567691at2759"/>
<dbReference type="STRING" id="3983.A0A2C9VEL0"/>
<comment type="caution">
    <text evidence="3">The sequence shown here is derived from an EMBL/GenBank/DDBJ whole genome shotgun (WGS) entry which is preliminary data.</text>
</comment>
<protein>
    <recommendedName>
        <fullName evidence="2">C2H2-type domain-containing protein</fullName>
    </recommendedName>
</protein>
<dbReference type="EMBL" id="CM004394">
    <property type="protein sequence ID" value="OAY43103.1"/>
    <property type="molecule type" value="Genomic_DNA"/>
</dbReference>
<dbReference type="PANTHER" id="PTHR16897:SF2">
    <property type="entry name" value="OS03G0226600 PROTEIN"/>
    <property type="match status" value="1"/>
</dbReference>
<feature type="compositionally biased region" description="Polar residues" evidence="1">
    <location>
        <begin position="887"/>
        <end position="901"/>
    </location>
</feature>
<evidence type="ECO:0000313" key="3">
    <source>
        <dbReference type="EMBL" id="OAY43103.1"/>
    </source>
</evidence>
<feature type="domain" description="C2H2-type" evidence="2">
    <location>
        <begin position="863"/>
        <end position="885"/>
    </location>
</feature>
<accession>A0A2C9VEL0</accession>
<dbReference type="Proteomes" id="UP000091857">
    <property type="component" value="Chromosome 8"/>
</dbReference>
<feature type="region of interest" description="Disordered" evidence="1">
    <location>
        <begin position="515"/>
        <end position="603"/>
    </location>
</feature>
<gene>
    <name evidence="3" type="ORF">MANES_08G042700v8</name>
</gene>
<proteinExistence type="predicted"/>